<name>Q7NMU5_GLOVI</name>
<keyword evidence="4" id="KW-1185">Reference proteome</keyword>
<dbReference type="STRING" id="251221.gene:10758146"/>
<dbReference type="Gene3D" id="1.20.1290.10">
    <property type="entry name" value="AhpD-like"/>
    <property type="match status" value="1"/>
</dbReference>
<protein>
    <submittedName>
        <fullName evidence="3">Gll0670 protein</fullName>
    </submittedName>
</protein>
<dbReference type="EnsemblBacteria" id="BAC88611">
    <property type="protein sequence ID" value="BAC88611"/>
    <property type="gene ID" value="BAC88611"/>
</dbReference>
<dbReference type="AlphaFoldDB" id="Q7NMU5"/>
<dbReference type="GO" id="GO:0051920">
    <property type="term" value="F:peroxiredoxin activity"/>
    <property type="evidence" value="ECO:0007669"/>
    <property type="project" value="InterPro"/>
</dbReference>
<proteinExistence type="predicted"/>
<organism evidence="3 4">
    <name type="scientific">Gloeobacter violaceus (strain ATCC 29082 / PCC 7421)</name>
    <dbReference type="NCBI Taxonomy" id="251221"/>
    <lineage>
        <taxon>Bacteria</taxon>
        <taxon>Bacillati</taxon>
        <taxon>Cyanobacteriota</taxon>
        <taxon>Cyanophyceae</taxon>
        <taxon>Gloeobacterales</taxon>
        <taxon>Gloeobacteraceae</taxon>
        <taxon>Gloeobacter</taxon>
    </lineage>
</organism>
<dbReference type="OrthoDB" id="9801997at2"/>
<dbReference type="InterPro" id="IPR003779">
    <property type="entry name" value="CMD-like"/>
</dbReference>
<dbReference type="SUPFAM" id="SSF69118">
    <property type="entry name" value="AhpD-like"/>
    <property type="match status" value="1"/>
</dbReference>
<dbReference type="PANTHER" id="PTHR35446:SF2">
    <property type="entry name" value="CARBOXYMUCONOLACTONE DECARBOXYLASE-LIKE DOMAIN-CONTAINING PROTEIN"/>
    <property type="match status" value="1"/>
</dbReference>
<gene>
    <name evidence="3" type="ordered locus">gll0670</name>
</gene>
<accession>Q7NMU5</accession>
<feature type="region of interest" description="Disordered" evidence="1">
    <location>
        <begin position="1"/>
        <end position="21"/>
    </location>
</feature>
<dbReference type="PhylomeDB" id="Q7NMU5"/>
<dbReference type="KEGG" id="gvi:gll0670"/>
<reference evidence="3 4" key="1">
    <citation type="journal article" date="2003" name="DNA Res.">
        <title>Complete genome structure of Gloeobacter violaceus PCC 7421, a cyanobacterium that lacks thylakoids.</title>
        <authorList>
            <person name="Nakamura Y."/>
            <person name="Kaneko T."/>
            <person name="Sato S."/>
            <person name="Mimuro M."/>
            <person name="Miyashita H."/>
            <person name="Tsuchiya T."/>
            <person name="Sasamoto S."/>
            <person name="Watanabe A."/>
            <person name="Kawashima K."/>
            <person name="Kishida Y."/>
            <person name="Kiyokawa C."/>
            <person name="Kohara M."/>
            <person name="Matsumoto M."/>
            <person name="Matsuno A."/>
            <person name="Nakazaki N."/>
            <person name="Shimpo S."/>
            <person name="Takeuchi C."/>
            <person name="Yamada M."/>
            <person name="Tabata S."/>
        </authorList>
    </citation>
    <scope>NUCLEOTIDE SEQUENCE [LARGE SCALE GENOMIC DNA]</scope>
    <source>
        <strain evidence="4">ATCC 29082 / PCC 7421</strain>
    </source>
</reference>
<dbReference type="Proteomes" id="UP000000557">
    <property type="component" value="Chromosome"/>
</dbReference>
<dbReference type="PATRIC" id="fig|251221.4.peg.679"/>
<evidence type="ECO:0000313" key="4">
    <source>
        <dbReference type="Proteomes" id="UP000000557"/>
    </source>
</evidence>
<evidence type="ECO:0000313" key="3">
    <source>
        <dbReference type="EMBL" id="BAC88611.1"/>
    </source>
</evidence>
<dbReference type="InParanoid" id="Q7NMU5"/>
<evidence type="ECO:0000259" key="2">
    <source>
        <dbReference type="Pfam" id="PF02627"/>
    </source>
</evidence>
<reference evidence="3 4" key="2">
    <citation type="journal article" date="2003" name="DNA Res.">
        <title>Complete genome structure of Gloeobacter violaceus PCC 7421, a cyanobacterium that lacks thylakoids (supplement).</title>
        <authorList>
            <person name="Nakamura Y."/>
            <person name="Kaneko T."/>
            <person name="Sato S."/>
            <person name="Mimuro M."/>
            <person name="Miyashita H."/>
            <person name="Tsuchiya T."/>
            <person name="Sasamoto S."/>
            <person name="Watanabe A."/>
            <person name="Kawashima K."/>
            <person name="Kishida Y."/>
            <person name="Kiyokawa C."/>
            <person name="Kohara M."/>
            <person name="Matsumoto M."/>
            <person name="Matsuno A."/>
            <person name="Nakazaki N."/>
            <person name="Shimpo S."/>
            <person name="Takeuchi C."/>
            <person name="Yamada M."/>
            <person name="Tabata S."/>
        </authorList>
    </citation>
    <scope>NUCLEOTIDE SEQUENCE [LARGE SCALE GENOMIC DNA]</scope>
    <source>
        <strain evidence="4">ATCC 29082 / PCC 7421</strain>
    </source>
</reference>
<sequence length="201" mass="22047">MIDHIGIAQSDSRPPVTSGPAVSSCLYKRYNRSFQMDNRLAFENIEPAAYRALLGLGSYVESSGLDPKVLDLIKIRASQLNGCAFCLDMHTTEARKAGEAEQRLHALAAWREAPFFSPTERAALAFGEALTQMAQERIADAVYTELAQHFSQEDAGKLLMAVIAINAWNRLAVATGLVAGTQEQHFRQLRQRGILAGEAVK</sequence>
<dbReference type="InterPro" id="IPR029032">
    <property type="entry name" value="AhpD-like"/>
</dbReference>
<dbReference type="InterPro" id="IPR004675">
    <property type="entry name" value="AhpD_core"/>
</dbReference>
<dbReference type="eggNOG" id="COG2128">
    <property type="taxonomic scope" value="Bacteria"/>
</dbReference>
<dbReference type="EMBL" id="BA000045">
    <property type="protein sequence ID" value="BAC88611.1"/>
    <property type="molecule type" value="Genomic_DNA"/>
</dbReference>
<dbReference type="Pfam" id="PF02627">
    <property type="entry name" value="CMD"/>
    <property type="match status" value="1"/>
</dbReference>
<dbReference type="HOGENOM" id="CLU_082760_6_2_3"/>
<dbReference type="PANTHER" id="PTHR35446">
    <property type="entry name" value="SI:CH211-175M2.5"/>
    <property type="match status" value="1"/>
</dbReference>
<feature type="domain" description="Carboxymuconolactone decarboxylase-like" evidence="2">
    <location>
        <begin position="47"/>
        <end position="128"/>
    </location>
</feature>
<dbReference type="NCBIfam" id="TIGR00778">
    <property type="entry name" value="ahpD_dom"/>
    <property type="match status" value="1"/>
</dbReference>
<evidence type="ECO:0000256" key="1">
    <source>
        <dbReference type="SAM" id="MobiDB-lite"/>
    </source>
</evidence>